<feature type="region of interest" description="Disordered" evidence="1">
    <location>
        <begin position="1"/>
        <end position="34"/>
    </location>
</feature>
<gene>
    <name evidence="2" type="ORF">C9374_000936</name>
</gene>
<proteinExistence type="predicted"/>
<comment type="caution">
    <text evidence="2">The sequence shown here is derived from an EMBL/GenBank/DDBJ whole genome shotgun (WGS) entry which is preliminary data.</text>
</comment>
<protein>
    <submittedName>
        <fullName evidence="2">Uncharacterized protein</fullName>
    </submittedName>
</protein>
<keyword evidence="3" id="KW-1185">Reference proteome</keyword>
<organism evidence="2 3">
    <name type="scientific">Naegleria lovaniensis</name>
    <name type="common">Amoeba</name>
    <dbReference type="NCBI Taxonomy" id="51637"/>
    <lineage>
        <taxon>Eukaryota</taxon>
        <taxon>Discoba</taxon>
        <taxon>Heterolobosea</taxon>
        <taxon>Tetramitia</taxon>
        <taxon>Eutetramitia</taxon>
        <taxon>Vahlkampfiidae</taxon>
        <taxon>Naegleria</taxon>
    </lineage>
</organism>
<dbReference type="GeneID" id="68093392"/>
<dbReference type="RefSeq" id="XP_044552078.1">
    <property type="nucleotide sequence ID" value="XM_044699538.1"/>
</dbReference>
<dbReference type="Proteomes" id="UP000816034">
    <property type="component" value="Unassembled WGS sequence"/>
</dbReference>
<evidence type="ECO:0000256" key="1">
    <source>
        <dbReference type="SAM" id="MobiDB-lite"/>
    </source>
</evidence>
<dbReference type="SUPFAM" id="SSF50978">
    <property type="entry name" value="WD40 repeat-like"/>
    <property type="match status" value="1"/>
</dbReference>
<evidence type="ECO:0000313" key="3">
    <source>
        <dbReference type="Proteomes" id="UP000816034"/>
    </source>
</evidence>
<dbReference type="AlphaFoldDB" id="A0AA88GY37"/>
<name>A0AA88GY37_NAELO</name>
<sequence>MAPRRITPTLIASSSSDDSSNTSNLRISNEEDDNPYQEKVLVSSDIRNGSEPILKTNIDISLLFNSYGTTRRHNTAGGNYTFHVLPSFVTLDNSNPSHLNVVYEHRNYLRIASMTCPENIRNKLNPILVNKYKSFKSLEEFPSISESNLSINNYRNQDEALSIKEKLEIYGCVSTNDTYFLIAKDITNSLKALEFDRSSTFKRQVILIENLSNVIAVGIENTLVLVGSNTRVYMIDITALALQKNILSMNSFNIKQKEISLCYPTCIHGNQKEFYLGCENGDVIFGRFESTISEKQVFTLKQPVVSIFQLKHEGQERLLIVGTQKMVTTNVMNNTIFTSLMLSSGSSKTPKKKNFLTTFEEQSLVGVDNSDERVITCCLNYNHSKLATISTLGNVKIFQLAPSLELIFCANFKHTASTIQRGVTTTTTIPTHQPCREFECSNFCFARTLSSDTHEYLVLCTVDGLIYCFSPILL</sequence>
<dbReference type="InterPro" id="IPR036322">
    <property type="entry name" value="WD40_repeat_dom_sf"/>
</dbReference>
<evidence type="ECO:0000313" key="2">
    <source>
        <dbReference type="EMBL" id="KAG2388086.1"/>
    </source>
</evidence>
<accession>A0AA88GY37</accession>
<dbReference type="EMBL" id="PYSW02000011">
    <property type="protein sequence ID" value="KAG2388086.1"/>
    <property type="molecule type" value="Genomic_DNA"/>
</dbReference>
<reference evidence="2 3" key="1">
    <citation type="journal article" date="2018" name="BMC Genomics">
        <title>The genome of Naegleria lovaniensis, the basis for a comparative approach to unravel pathogenicity factors of the human pathogenic amoeba N. fowleri.</title>
        <authorList>
            <person name="Liechti N."/>
            <person name="Schurch N."/>
            <person name="Bruggmann R."/>
            <person name="Wittwer M."/>
        </authorList>
    </citation>
    <scope>NUCLEOTIDE SEQUENCE [LARGE SCALE GENOMIC DNA]</scope>
    <source>
        <strain evidence="2 3">ATCC 30569</strain>
    </source>
</reference>
<feature type="compositionally biased region" description="Low complexity" evidence="1">
    <location>
        <begin position="13"/>
        <end position="24"/>
    </location>
</feature>